<dbReference type="InterPro" id="IPR010982">
    <property type="entry name" value="Lambda_DNA-bd_dom_sf"/>
</dbReference>
<feature type="domain" description="HTH cro/C1-type" evidence="2">
    <location>
        <begin position="72"/>
        <end position="117"/>
    </location>
</feature>
<evidence type="ECO:0000259" key="2">
    <source>
        <dbReference type="Pfam" id="PF01381"/>
    </source>
</evidence>
<evidence type="ECO:0000313" key="3">
    <source>
        <dbReference type="EMBL" id="MER2252158.1"/>
    </source>
</evidence>
<name>A0ABV1QRZ6_9HYPH</name>
<proteinExistence type="predicted"/>
<dbReference type="RefSeq" id="WP_238229976.1">
    <property type="nucleotide sequence ID" value="NZ_BPRD01000606.1"/>
</dbReference>
<accession>A0ABV1QRZ6</accession>
<dbReference type="SUPFAM" id="SSF47413">
    <property type="entry name" value="lambda repressor-like DNA-binding domains"/>
    <property type="match status" value="1"/>
</dbReference>
<dbReference type="EMBL" id="JBELQE010000101">
    <property type="protein sequence ID" value="MER2252158.1"/>
    <property type="molecule type" value="Genomic_DNA"/>
</dbReference>
<feature type="compositionally biased region" description="Basic residues" evidence="1">
    <location>
        <begin position="1"/>
        <end position="11"/>
    </location>
</feature>
<sequence length="183" mass="18991">MIMAKPQRRKAALPLDDQSGGGGQSAVLVEVPNYTCAIKIFQASPDAPRGVDFASAADFPPDRTVPGYLCQAARLLVGLTQQELHLLARVSKKSINDYENGFIAIRVALAKRLVAALRGAGARFIAGEGYVGVIVSGRRTEAGVPAAPFGQGVQEAGIVSDPGPSGGSAKPRPARGRRASQGD</sequence>
<gene>
    <name evidence="3" type="ORF">ABS772_19745</name>
</gene>
<dbReference type="InterPro" id="IPR001387">
    <property type="entry name" value="Cro/C1-type_HTH"/>
</dbReference>
<evidence type="ECO:0000256" key="1">
    <source>
        <dbReference type="SAM" id="MobiDB-lite"/>
    </source>
</evidence>
<feature type="region of interest" description="Disordered" evidence="1">
    <location>
        <begin position="1"/>
        <end position="22"/>
    </location>
</feature>
<keyword evidence="4" id="KW-1185">Reference proteome</keyword>
<feature type="region of interest" description="Disordered" evidence="1">
    <location>
        <begin position="153"/>
        <end position="183"/>
    </location>
</feature>
<reference evidence="3 4" key="1">
    <citation type="submission" date="2024-06" db="EMBL/GenBank/DDBJ databases">
        <authorList>
            <person name="Campbell A.G."/>
        </authorList>
    </citation>
    <scope>NUCLEOTIDE SEQUENCE [LARGE SCALE GENOMIC DNA]</scope>
    <source>
        <strain evidence="3 4">EM12</strain>
    </source>
</reference>
<feature type="compositionally biased region" description="Basic residues" evidence="1">
    <location>
        <begin position="172"/>
        <end position="183"/>
    </location>
</feature>
<dbReference type="Pfam" id="PF01381">
    <property type="entry name" value="HTH_3"/>
    <property type="match status" value="1"/>
</dbReference>
<organism evidence="3 4">
    <name type="scientific">Methylorubrum podarium</name>
    <dbReference type="NCBI Taxonomy" id="200476"/>
    <lineage>
        <taxon>Bacteria</taxon>
        <taxon>Pseudomonadati</taxon>
        <taxon>Pseudomonadota</taxon>
        <taxon>Alphaproteobacteria</taxon>
        <taxon>Hyphomicrobiales</taxon>
        <taxon>Methylobacteriaceae</taxon>
        <taxon>Methylorubrum</taxon>
    </lineage>
</organism>
<protein>
    <submittedName>
        <fullName evidence="3">Helix-turn-helix transcriptional regulator</fullName>
    </submittedName>
</protein>
<dbReference type="CDD" id="cd00093">
    <property type="entry name" value="HTH_XRE"/>
    <property type="match status" value="1"/>
</dbReference>
<dbReference type="Gene3D" id="1.10.260.40">
    <property type="entry name" value="lambda repressor-like DNA-binding domains"/>
    <property type="match status" value="1"/>
</dbReference>
<comment type="caution">
    <text evidence="3">The sequence shown here is derived from an EMBL/GenBank/DDBJ whole genome shotgun (WGS) entry which is preliminary data.</text>
</comment>
<evidence type="ECO:0000313" key="4">
    <source>
        <dbReference type="Proteomes" id="UP001480955"/>
    </source>
</evidence>
<dbReference type="Proteomes" id="UP001480955">
    <property type="component" value="Unassembled WGS sequence"/>
</dbReference>